<gene>
    <name evidence="6" type="ORF">SMSP2_02268</name>
</gene>
<dbReference type="Pfam" id="PF12831">
    <property type="entry name" value="FAD_oxidored"/>
    <property type="match status" value="1"/>
</dbReference>
<dbReference type="PRINTS" id="PR00411">
    <property type="entry name" value="PNDRDTASEI"/>
</dbReference>
<evidence type="ECO:0000256" key="5">
    <source>
        <dbReference type="ARBA" id="ARBA00023014"/>
    </source>
</evidence>
<dbReference type="GO" id="GO:0016491">
    <property type="term" value="F:oxidoreductase activity"/>
    <property type="evidence" value="ECO:0007669"/>
    <property type="project" value="UniProtKB-KW"/>
</dbReference>
<evidence type="ECO:0000256" key="3">
    <source>
        <dbReference type="ARBA" id="ARBA00023002"/>
    </source>
</evidence>
<evidence type="ECO:0000313" key="6">
    <source>
        <dbReference type="EMBL" id="AQQ71889.1"/>
    </source>
</evidence>
<keyword evidence="1" id="KW-0004">4Fe-4S</keyword>
<dbReference type="STRING" id="1851148.SMSP2_02268"/>
<evidence type="ECO:0000256" key="1">
    <source>
        <dbReference type="ARBA" id="ARBA00022485"/>
    </source>
</evidence>
<evidence type="ECO:0000313" key="7">
    <source>
        <dbReference type="Proteomes" id="UP000188181"/>
    </source>
</evidence>
<accession>A0A1Q2MGW2</accession>
<dbReference type="RefSeq" id="WP_222566338.1">
    <property type="nucleotide sequence ID" value="NZ_CP019646.1"/>
</dbReference>
<dbReference type="InterPro" id="IPR039650">
    <property type="entry name" value="HdrA-like"/>
</dbReference>
<dbReference type="PANTHER" id="PTHR43498:SF1">
    <property type="entry name" value="COB--COM HETERODISULFIDE REDUCTASE IRON-SULFUR SUBUNIT A"/>
    <property type="match status" value="1"/>
</dbReference>
<dbReference type="Proteomes" id="UP000188181">
    <property type="component" value="Chromosome"/>
</dbReference>
<organism evidence="6 7">
    <name type="scientific">Limihaloglobus sulfuriphilus</name>
    <dbReference type="NCBI Taxonomy" id="1851148"/>
    <lineage>
        <taxon>Bacteria</taxon>
        <taxon>Pseudomonadati</taxon>
        <taxon>Planctomycetota</taxon>
        <taxon>Phycisphaerae</taxon>
        <taxon>Sedimentisphaerales</taxon>
        <taxon>Sedimentisphaeraceae</taxon>
        <taxon>Limihaloglobus</taxon>
    </lineage>
</organism>
<dbReference type="GO" id="GO:0051539">
    <property type="term" value="F:4 iron, 4 sulfur cluster binding"/>
    <property type="evidence" value="ECO:0007669"/>
    <property type="project" value="UniProtKB-KW"/>
</dbReference>
<name>A0A1Q2MGW2_9BACT</name>
<sequence length="571" mass="63524">MRGNSLLVEAESFQDYGGWQLDQQFVDTVGSPYLLAHGLGRPVENASTEVEFPSRGTYILWVRTTNWKPGGGHAPGRFRVLINSRPAETTFGTLAGWQWHHGGAVEISGPSVRIELEDLSGFDGRCDALFFTKDTDFTPTAELNKMKLWRDSLAGRNGGKPEDEQTFDVVVVGGGIAGCGAALAAEKQGLSVALVHDRPVLGGNASHEVRVHTEGITGKSDEILSSINTEHWPNGSADSIADNSKRHAAFEGKDNISLFLEWRAYAVRTNGGKIESVDAAHTGSGKRQRFYAPVFIDCTGDGWIGYWAGADYRYGRESRDEFDEGWQKHGELWSPETADNRVMGASLLWYSRDADKPSQFPQVSWAMETARDHAALEGGWEWEYSSNDMHQVDDAEAIRDHMLCAIYGSFANAKKLPENANMELAWVGYILGKRESRRLMGDYIYTMSDMIEGREFTDTVAEETRSVDVHYQNHLTGSKYDFLSTALYKKPPKYYLPFRSLYSRNIKNLMMAGRCFSCSHIGLGGPRVMHTTGQMGVAVGYAASLCKKYHTTPRGVYLDHIGELRELIGYE</sequence>
<dbReference type="InterPro" id="IPR036188">
    <property type="entry name" value="FAD/NAD-bd_sf"/>
</dbReference>
<keyword evidence="3" id="KW-0560">Oxidoreductase</keyword>
<keyword evidence="4" id="KW-0408">Iron</keyword>
<dbReference type="Gene3D" id="3.50.50.60">
    <property type="entry name" value="FAD/NAD(P)-binding domain"/>
    <property type="match status" value="1"/>
</dbReference>
<reference evidence="7" key="1">
    <citation type="submission" date="2017-02" db="EMBL/GenBank/DDBJ databases">
        <title>Comparative genomics and description of representatives of a novel lineage of planctomycetes thriving in anoxic sediments.</title>
        <authorList>
            <person name="Spring S."/>
            <person name="Bunk B."/>
            <person name="Sproer C."/>
        </authorList>
    </citation>
    <scope>NUCLEOTIDE SEQUENCE [LARGE SCALE GENOMIC DNA]</scope>
    <source>
        <strain evidence="7">SM-Chi-D1</strain>
    </source>
</reference>
<dbReference type="GO" id="GO:0046872">
    <property type="term" value="F:metal ion binding"/>
    <property type="evidence" value="ECO:0007669"/>
    <property type="project" value="UniProtKB-KW"/>
</dbReference>
<protein>
    <submittedName>
        <fullName evidence="6">Tricarballylate dehydrogenase</fullName>
    </submittedName>
</protein>
<keyword evidence="5" id="KW-0411">Iron-sulfur</keyword>
<keyword evidence="7" id="KW-1185">Reference proteome</keyword>
<dbReference type="EMBL" id="CP019646">
    <property type="protein sequence ID" value="AQQ71889.1"/>
    <property type="molecule type" value="Genomic_DNA"/>
</dbReference>
<keyword evidence="2" id="KW-0479">Metal-binding</keyword>
<dbReference type="SUPFAM" id="SSF51905">
    <property type="entry name" value="FAD/NAD(P)-binding domain"/>
    <property type="match status" value="1"/>
</dbReference>
<dbReference type="KEGG" id="pbas:SMSP2_02268"/>
<evidence type="ECO:0000256" key="4">
    <source>
        <dbReference type="ARBA" id="ARBA00023004"/>
    </source>
</evidence>
<dbReference type="PANTHER" id="PTHR43498">
    <property type="entry name" value="FERREDOXIN:COB-COM HETERODISULFIDE REDUCTASE SUBUNIT A"/>
    <property type="match status" value="1"/>
</dbReference>
<proteinExistence type="predicted"/>
<dbReference type="AlphaFoldDB" id="A0A1Q2MGW2"/>
<evidence type="ECO:0000256" key="2">
    <source>
        <dbReference type="ARBA" id="ARBA00022723"/>
    </source>
</evidence>